<reference evidence="10 11" key="1">
    <citation type="journal article" date="2021" name="Comput. Struct. Biotechnol. J.">
        <title>De novo genome assembly of the potent medicinal plant Rehmannia glutinosa using nanopore technology.</title>
        <authorList>
            <person name="Ma L."/>
            <person name="Dong C."/>
            <person name="Song C."/>
            <person name="Wang X."/>
            <person name="Zheng X."/>
            <person name="Niu Y."/>
            <person name="Chen S."/>
            <person name="Feng W."/>
        </authorList>
    </citation>
    <scope>NUCLEOTIDE SEQUENCE [LARGE SCALE GENOMIC DNA]</scope>
    <source>
        <tissue evidence="10">Leaves</tissue>
    </source>
</reference>
<keyword evidence="2" id="KW-0433">Leucine-rich repeat</keyword>
<dbReference type="Pfam" id="PF00931">
    <property type="entry name" value="NB-ARC"/>
    <property type="match status" value="1"/>
</dbReference>
<dbReference type="InterPro" id="IPR032675">
    <property type="entry name" value="LRR_dom_sf"/>
</dbReference>
<dbReference type="Gene3D" id="3.40.50.300">
    <property type="entry name" value="P-loop containing nucleotide triphosphate hydrolases"/>
    <property type="match status" value="1"/>
</dbReference>
<evidence type="ECO:0000256" key="5">
    <source>
        <dbReference type="ARBA" id="ARBA00022821"/>
    </source>
</evidence>
<dbReference type="InterPro" id="IPR041118">
    <property type="entry name" value="Rx_N"/>
</dbReference>
<dbReference type="Pfam" id="PF23559">
    <property type="entry name" value="WHD_DRP"/>
    <property type="match status" value="1"/>
</dbReference>
<comment type="similarity">
    <text evidence="1">Belongs to the disease resistance NB-LRR family.</text>
</comment>
<dbReference type="InterPro" id="IPR058922">
    <property type="entry name" value="WHD_DRP"/>
</dbReference>
<proteinExistence type="inferred from homology"/>
<dbReference type="Gene3D" id="1.10.8.430">
    <property type="entry name" value="Helical domain of apoptotic protease-activating factors"/>
    <property type="match status" value="1"/>
</dbReference>
<evidence type="ECO:0000259" key="7">
    <source>
        <dbReference type="Pfam" id="PF00931"/>
    </source>
</evidence>
<dbReference type="PANTHER" id="PTHR23155">
    <property type="entry name" value="DISEASE RESISTANCE PROTEIN RP"/>
    <property type="match status" value="1"/>
</dbReference>
<evidence type="ECO:0000313" key="11">
    <source>
        <dbReference type="Proteomes" id="UP001318860"/>
    </source>
</evidence>
<evidence type="ECO:0000259" key="9">
    <source>
        <dbReference type="Pfam" id="PF23559"/>
    </source>
</evidence>
<keyword evidence="11" id="KW-1185">Reference proteome</keyword>
<sequence length="845" mass="96794">MADAALTFLVENVSQLLKSHVDLISGAEKELEQLKNELCLLKAFLHQKPTKEELFREIERQIKEVVYDAEGIIDNCLTQADAAKGRNFVRRILNPNRVSFAEEVKSLREDKVKPMFDKLAMRITDIHISDGRGSTVEEPWAKVKKVQLNRQDNIIGFKDEEEEIIAYLKQENEELGVISIIGMGGIGKTTLAWKVFRDPRIEYEFPTRIWVCISSDLRKRNVYLDILGRLTKLTDKISSMSDGHLVQTIRSHLEEKKFLIVMDDVWSAQDWDDLQVALPIRNRRSKILITSRQANLVRLPNSRNHHLRFLNPEDCWKLLQSKLFGEASCPPELEEVGKSIAHRCAGLPLSVVMIAGILSGETNRNTWQKVLESTNTLLLRERFIENLMSLSYNSLSDPLKPCFLYMGMFPEDFEISVWKLTRMWVAEGFVLQVPGMSLEEVAMDYLEELINRNLVMVDKVRPDGKVKTCRVHDILHQFCQIKAGSNENLFQEVRKSLEGIFEPLISKHRSICLHSNVLDFFSSEPFAPFVRSFLCFSKDESVLRPEQISLIPCAFKLLRVLDVKPIRFTRFPLELTLLFHLRYIVLSSDFKVLPEAVSKLRNTQTLIIDTTSRTLKIKADMWKMIQLRHVKTNTSIILLKSPENNQGKNLLTLANISPESCTKDVFDQACYLKKLGVRGRLAILLADNNGKFDSLGKLSSLENLKLLNDVHPNPPSEGQLPCLPLPNKFPPKLRSLTLSATFLNWEQMSVLGNLKNLEVLKLKDNAFVGECWEVEDDGLMLRNCEELEAVPEGLANIQSLQVMELHRTSKTAAASPGKFKRKYYKSEDTWEAMGLSFRYFLQMND</sequence>
<dbReference type="CDD" id="cd14798">
    <property type="entry name" value="RX-CC_like"/>
    <property type="match status" value="1"/>
</dbReference>
<keyword evidence="5" id="KW-0611">Plant defense</keyword>
<organism evidence="10 11">
    <name type="scientific">Rehmannia glutinosa</name>
    <name type="common">Chinese foxglove</name>
    <dbReference type="NCBI Taxonomy" id="99300"/>
    <lineage>
        <taxon>Eukaryota</taxon>
        <taxon>Viridiplantae</taxon>
        <taxon>Streptophyta</taxon>
        <taxon>Embryophyta</taxon>
        <taxon>Tracheophyta</taxon>
        <taxon>Spermatophyta</taxon>
        <taxon>Magnoliopsida</taxon>
        <taxon>eudicotyledons</taxon>
        <taxon>Gunneridae</taxon>
        <taxon>Pentapetalae</taxon>
        <taxon>asterids</taxon>
        <taxon>lamiids</taxon>
        <taxon>Lamiales</taxon>
        <taxon>Orobanchaceae</taxon>
        <taxon>Rehmannieae</taxon>
        <taxon>Rehmannia</taxon>
    </lineage>
</organism>
<dbReference type="Proteomes" id="UP001318860">
    <property type="component" value="Unassembled WGS sequence"/>
</dbReference>
<dbReference type="InterPro" id="IPR002182">
    <property type="entry name" value="NB-ARC"/>
</dbReference>
<dbReference type="InterPro" id="IPR027417">
    <property type="entry name" value="P-loop_NTPase"/>
</dbReference>
<evidence type="ECO:0000256" key="4">
    <source>
        <dbReference type="ARBA" id="ARBA00022741"/>
    </source>
</evidence>
<dbReference type="PANTHER" id="PTHR23155:SF1193">
    <property type="entry name" value="DISEASE RESISTANCE PROTEIN RPP13-RELATED"/>
    <property type="match status" value="1"/>
</dbReference>
<dbReference type="InterPro" id="IPR044974">
    <property type="entry name" value="Disease_R_plants"/>
</dbReference>
<feature type="domain" description="Disease resistance N-terminal" evidence="8">
    <location>
        <begin position="5"/>
        <end position="85"/>
    </location>
</feature>
<evidence type="ECO:0000256" key="1">
    <source>
        <dbReference type="ARBA" id="ARBA00008894"/>
    </source>
</evidence>
<dbReference type="Gene3D" id="1.20.5.4130">
    <property type="match status" value="1"/>
</dbReference>
<dbReference type="PRINTS" id="PR00364">
    <property type="entry name" value="DISEASERSIST"/>
</dbReference>
<comment type="caution">
    <text evidence="10">The sequence shown here is derived from an EMBL/GenBank/DDBJ whole genome shotgun (WGS) entry which is preliminary data.</text>
</comment>
<dbReference type="Pfam" id="PF18052">
    <property type="entry name" value="Rx_N"/>
    <property type="match status" value="1"/>
</dbReference>
<dbReference type="InterPro" id="IPR042197">
    <property type="entry name" value="Apaf_helical"/>
</dbReference>
<dbReference type="Gene3D" id="1.10.10.10">
    <property type="entry name" value="Winged helix-like DNA-binding domain superfamily/Winged helix DNA-binding domain"/>
    <property type="match status" value="1"/>
</dbReference>
<feature type="domain" description="NB-ARC" evidence="7">
    <location>
        <begin position="159"/>
        <end position="325"/>
    </location>
</feature>
<dbReference type="SUPFAM" id="SSF52058">
    <property type="entry name" value="L domain-like"/>
    <property type="match status" value="1"/>
</dbReference>
<dbReference type="SUPFAM" id="SSF52540">
    <property type="entry name" value="P-loop containing nucleoside triphosphate hydrolases"/>
    <property type="match status" value="1"/>
</dbReference>
<dbReference type="InterPro" id="IPR036388">
    <property type="entry name" value="WH-like_DNA-bd_sf"/>
</dbReference>
<dbReference type="Gene3D" id="3.80.10.10">
    <property type="entry name" value="Ribonuclease Inhibitor"/>
    <property type="match status" value="1"/>
</dbReference>
<gene>
    <name evidence="10" type="ORF">DH2020_019195</name>
</gene>
<keyword evidence="6" id="KW-0067">ATP-binding</keyword>
<keyword evidence="3" id="KW-0677">Repeat</keyword>
<evidence type="ECO:0000259" key="8">
    <source>
        <dbReference type="Pfam" id="PF18052"/>
    </source>
</evidence>
<dbReference type="InterPro" id="IPR038005">
    <property type="entry name" value="RX-like_CC"/>
</dbReference>
<accession>A0ABR0WL40</accession>
<evidence type="ECO:0000256" key="6">
    <source>
        <dbReference type="ARBA" id="ARBA00022840"/>
    </source>
</evidence>
<feature type="domain" description="Disease resistance protein winged helix" evidence="9">
    <location>
        <begin position="408"/>
        <end position="478"/>
    </location>
</feature>
<evidence type="ECO:0000256" key="2">
    <source>
        <dbReference type="ARBA" id="ARBA00022614"/>
    </source>
</evidence>
<evidence type="ECO:0000313" key="10">
    <source>
        <dbReference type="EMBL" id="KAK6148283.1"/>
    </source>
</evidence>
<keyword evidence="4" id="KW-0547">Nucleotide-binding</keyword>
<evidence type="ECO:0000256" key="3">
    <source>
        <dbReference type="ARBA" id="ARBA00022737"/>
    </source>
</evidence>
<protein>
    <submittedName>
        <fullName evidence="10">Uncharacterized protein</fullName>
    </submittedName>
</protein>
<name>A0ABR0WL40_REHGL</name>
<dbReference type="EMBL" id="JABTTQ020000010">
    <property type="protein sequence ID" value="KAK6148283.1"/>
    <property type="molecule type" value="Genomic_DNA"/>
</dbReference>